<reference evidence="2 3" key="1">
    <citation type="submission" date="2024-09" db="EMBL/GenBank/DDBJ databases">
        <title>Rethinking Asexuality: The Enigmatic Case of Functional Sexual Genes in Lepraria (Stereocaulaceae).</title>
        <authorList>
            <person name="Doellman M."/>
            <person name="Sun Y."/>
            <person name="Barcenas-Pena A."/>
            <person name="Lumbsch H.T."/>
            <person name="Grewe F."/>
        </authorList>
    </citation>
    <scope>NUCLEOTIDE SEQUENCE [LARGE SCALE GENOMIC DNA]</scope>
    <source>
        <strain evidence="2 3">Grewe 0041</strain>
    </source>
</reference>
<keyword evidence="1" id="KW-0472">Membrane</keyword>
<protein>
    <submittedName>
        <fullName evidence="2">Uncharacterized protein</fullName>
    </submittedName>
</protein>
<keyword evidence="1" id="KW-1133">Transmembrane helix</keyword>
<gene>
    <name evidence="2" type="ORF">ABVK25_012148</name>
</gene>
<dbReference type="Proteomes" id="UP001590951">
    <property type="component" value="Unassembled WGS sequence"/>
</dbReference>
<evidence type="ECO:0000313" key="3">
    <source>
        <dbReference type="Proteomes" id="UP001590951"/>
    </source>
</evidence>
<keyword evidence="1" id="KW-0812">Transmembrane</keyword>
<comment type="caution">
    <text evidence="2">The sequence shown here is derived from an EMBL/GenBank/DDBJ whole genome shotgun (WGS) entry which is preliminary data.</text>
</comment>
<feature type="transmembrane region" description="Helical" evidence="1">
    <location>
        <begin position="200"/>
        <end position="226"/>
    </location>
</feature>
<keyword evidence="3" id="KW-1185">Reference proteome</keyword>
<evidence type="ECO:0000256" key="1">
    <source>
        <dbReference type="SAM" id="Phobius"/>
    </source>
</evidence>
<accession>A0ABR4AHX9</accession>
<sequence length="460" mass="50644">MASNNSSNAGTLGVSAYLPVPHIPSIITEWSALFPLICHLANYEEDHQMVGELALAGHLTVGLFPKLGYLNGIWRLLEGGPNFLDRANNSDESKYKVWDVNWGSVFTGSNGAAISIITKYALRMKLQPLRMPHGLLVDPSGVSHERTPAVLSGDLGGKVVTKAPFRRYQTLHVISMSRKVHAPSIRGIFCKAALSQCGEIAYAVILVGIVVLFCLLGAYGSATVVFSGVFSKIVCRLLQVERPAGYLENNENHEACMLSAVHENASTWYLYIGDRGVIDWLLNKTMLSTPPAGSVLTAYFRLAHLSQLLAMTFVAAQKGVDGVSLVVLMLANYILQRLFGHHQMAREWLEKEDVSTDAHTFEFSGRTPMLGAIHMLSAARDADWMDTLLAPRPRIKVWVDELKCNAKTRPQLARDLQDLSPSDRSWVLLNSQLAIEAARLISHKLAHENFVKDTGVDKDS</sequence>
<proteinExistence type="predicted"/>
<dbReference type="EMBL" id="JBHFEH010000148">
    <property type="protein sequence ID" value="KAL2045382.1"/>
    <property type="molecule type" value="Genomic_DNA"/>
</dbReference>
<organism evidence="2 3">
    <name type="scientific">Lepraria finkii</name>
    <dbReference type="NCBI Taxonomy" id="1340010"/>
    <lineage>
        <taxon>Eukaryota</taxon>
        <taxon>Fungi</taxon>
        <taxon>Dikarya</taxon>
        <taxon>Ascomycota</taxon>
        <taxon>Pezizomycotina</taxon>
        <taxon>Lecanoromycetes</taxon>
        <taxon>OSLEUM clade</taxon>
        <taxon>Lecanoromycetidae</taxon>
        <taxon>Lecanorales</taxon>
        <taxon>Lecanorineae</taxon>
        <taxon>Stereocaulaceae</taxon>
        <taxon>Lepraria</taxon>
    </lineage>
</organism>
<evidence type="ECO:0000313" key="2">
    <source>
        <dbReference type="EMBL" id="KAL2045382.1"/>
    </source>
</evidence>
<name>A0ABR4AHX9_9LECA</name>